<dbReference type="InterPro" id="IPR017850">
    <property type="entry name" value="Alkaline_phosphatase_core_sf"/>
</dbReference>
<evidence type="ECO:0000256" key="1">
    <source>
        <dbReference type="ARBA" id="ARBA00022723"/>
    </source>
</evidence>
<dbReference type="Proteomes" id="UP000322214">
    <property type="component" value="Chromosome"/>
</dbReference>
<dbReference type="Pfam" id="PF16347">
    <property type="entry name" value="SGSH_C"/>
    <property type="match status" value="1"/>
</dbReference>
<keyword evidence="1" id="KW-0479">Metal-binding</keyword>
<sequence length="508" mass="58341" precursor="true">MNRSLFALFVIIFAFALADTIMAQDQPNIIFLMTDDQRCDNLGCYGRPEFKTTNIDHLARQGVVFDNAYYAVSICMPSRVTMMTGRFISSHQVGFSPPYDHTLSQSDFRDSYPAQLKAARYRTGFIGKFGFNVTEISRRPNGNKGYDFEKQLKEYFDFFAGDGTHTGGESKVWPQEDAKLVAIYDRGRKNTGRTLRNGEAMLHFLDTQPKDVPFCLSVSFLAVKHDSNSHMHAPHFDLFKDHEFSVPENWVEGANEKLPKVVKENWRGSPLHVQRSSTPELYQRQVRRFAAQGYTVDQQVGLMMDKLEEKGLLQNTVVIYTSDNGRFQGSHGLFDKALLYEESMKEPLIVFDGRKPESQRGRREDAMISSVDIAPTILSLAGVQPPESMQGNDFSKILNQTQDMSLWPRVVFMENLFLVSLRGARNKPNAVEINEKAIARNKSYRCHGVRTKRWKYFVYYEHDPKIEELYDLQADPFEQNNLVDDPAFEGTVKKLRKQTEKMYSRALE</sequence>
<evidence type="ECO:0000259" key="5">
    <source>
        <dbReference type="Pfam" id="PF16347"/>
    </source>
</evidence>
<evidence type="ECO:0000313" key="6">
    <source>
        <dbReference type="EMBL" id="QEG24889.1"/>
    </source>
</evidence>
<dbReference type="PANTHER" id="PTHR45953:SF1">
    <property type="entry name" value="IDURONATE 2-SULFATASE"/>
    <property type="match status" value="1"/>
</dbReference>
<feature type="domain" description="N-sulphoglucosamine sulphohydrolase C-terminal" evidence="5">
    <location>
        <begin position="441"/>
        <end position="502"/>
    </location>
</feature>
<keyword evidence="2 6" id="KW-0378">Hydrolase</keyword>
<dbReference type="EC" id="3.1.6.1" evidence="6"/>
<protein>
    <submittedName>
        <fullName evidence="6">Arylsulfatase</fullName>
        <ecNumber evidence="6">3.1.6.1</ecNumber>
    </submittedName>
</protein>
<evidence type="ECO:0000256" key="3">
    <source>
        <dbReference type="SAM" id="SignalP"/>
    </source>
</evidence>
<dbReference type="GO" id="GO:0005737">
    <property type="term" value="C:cytoplasm"/>
    <property type="evidence" value="ECO:0007669"/>
    <property type="project" value="TreeGrafter"/>
</dbReference>
<organism evidence="6 7">
    <name type="scientific">Mariniblastus fucicola</name>
    <dbReference type="NCBI Taxonomy" id="980251"/>
    <lineage>
        <taxon>Bacteria</taxon>
        <taxon>Pseudomonadati</taxon>
        <taxon>Planctomycetota</taxon>
        <taxon>Planctomycetia</taxon>
        <taxon>Pirellulales</taxon>
        <taxon>Pirellulaceae</taxon>
        <taxon>Mariniblastus</taxon>
    </lineage>
</organism>
<dbReference type="RefSeq" id="WP_238381258.1">
    <property type="nucleotide sequence ID" value="NZ_CP042912.1"/>
</dbReference>
<dbReference type="AlphaFoldDB" id="A0A5B9PH08"/>
<dbReference type="Pfam" id="PF00884">
    <property type="entry name" value="Sulfatase"/>
    <property type="match status" value="1"/>
</dbReference>
<dbReference type="STRING" id="980251.GCA_001642875_01665"/>
<evidence type="ECO:0000259" key="4">
    <source>
        <dbReference type="Pfam" id="PF00884"/>
    </source>
</evidence>
<dbReference type="GO" id="GO:0004065">
    <property type="term" value="F:arylsulfatase activity"/>
    <property type="evidence" value="ECO:0007669"/>
    <property type="project" value="UniProtKB-EC"/>
</dbReference>
<feature type="signal peptide" evidence="3">
    <location>
        <begin position="1"/>
        <end position="23"/>
    </location>
</feature>
<dbReference type="EMBL" id="CP042912">
    <property type="protein sequence ID" value="QEG24889.1"/>
    <property type="molecule type" value="Genomic_DNA"/>
</dbReference>
<feature type="domain" description="Sulfatase N-terminal" evidence="4">
    <location>
        <begin position="27"/>
        <end position="383"/>
    </location>
</feature>
<keyword evidence="7" id="KW-1185">Reference proteome</keyword>
<dbReference type="SUPFAM" id="SSF53649">
    <property type="entry name" value="Alkaline phosphatase-like"/>
    <property type="match status" value="1"/>
</dbReference>
<keyword evidence="3" id="KW-0732">Signal</keyword>
<dbReference type="KEGG" id="mff:MFFC18_48120"/>
<evidence type="ECO:0000256" key="2">
    <source>
        <dbReference type="ARBA" id="ARBA00022801"/>
    </source>
</evidence>
<reference evidence="6 7" key="1">
    <citation type="submission" date="2019-08" db="EMBL/GenBank/DDBJ databases">
        <title>Deep-cultivation of Planctomycetes and their phenomic and genomic characterization uncovers novel biology.</title>
        <authorList>
            <person name="Wiegand S."/>
            <person name="Jogler M."/>
            <person name="Boedeker C."/>
            <person name="Pinto D."/>
            <person name="Vollmers J."/>
            <person name="Rivas-Marin E."/>
            <person name="Kohn T."/>
            <person name="Peeters S.H."/>
            <person name="Heuer A."/>
            <person name="Rast P."/>
            <person name="Oberbeckmann S."/>
            <person name="Bunk B."/>
            <person name="Jeske O."/>
            <person name="Meyerdierks A."/>
            <person name="Storesund J.E."/>
            <person name="Kallscheuer N."/>
            <person name="Luecker S."/>
            <person name="Lage O.M."/>
            <person name="Pohl T."/>
            <person name="Merkel B.J."/>
            <person name="Hornburger P."/>
            <person name="Mueller R.-W."/>
            <person name="Bruemmer F."/>
            <person name="Labrenz M."/>
            <person name="Spormann A.M."/>
            <person name="Op den Camp H."/>
            <person name="Overmann J."/>
            <person name="Amann R."/>
            <person name="Jetten M.S.M."/>
            <person name="Mascher T."/>
            <person name="Medema M.H."/>
            <person name="Devos D.P."/>
            <person name="Kaster A.-K."/>
            <person name="Ovreas L."/>
            <person name="Rohde M."/>
            <person name="Galperin M.Y."/>
            <person name="Jogler C."/>
        </authorList>
    </citation>
    <scope>NUCLEOTIDE SEQUENCE [LARGE SCALE GENOMIC DNA]</scope>
    <source>
        <strain evidence="6 7">FC18</strain>
    </source>
</reference>
<dbReference type="GO" id="GO:0046872">
    <property type="term" value="F:metal ion binding"/>
    <property type="evidence" value="ECO:0007669"/>
    <property type="project" value="UniProtKB-KW"/>
</dbReference>
<feature type="chain" id="PRO_5022861361" evidence="3">
    <location>
        <begin position="24"/>
        <end position="508"/>
    </location>
</feature>
<dbReference type="InterPro" id="IPR032506">
    <property type="entry name" value="SGSH_C"/>
</dbReference>
<dbReference type="Gene3D" id="3.40.720.10">
    <property type="entry name" value="Alkaline Phosphatase, subunit A"/>
    <property type="match status" value="1"/>
</dbReference>
<accession>A0A5B9PH08</accession>
<proteinExistence type="predicted"/>
<gene>
    <name evidence="6" type="ORF">MFFC18_48120</name>
</gene>
<name>A0A5B9PH08_9BACT</name>
<dbReference type="InterPro" id="IPR000917">
    <property type="entry name" value="Sulfatase_N"/>
</dbReference>
<evidence type="ECO:0000313" key="7">
    <source>
        <dbReference type="Proteomes" id="UP000322214"/>
    </source>
</evidence>
<dbReference type="PANTHER" id="PTHR45953">
    <property type="entry name" value="IDURONATE 2-SULFATASE"/>
    <property type="match status" value="1"/>
</dbReference>